<dbReference type="EMBL" id="KN670424">
    <property type="protein sequence ID" value="KHN02150.1"/>
    <property type="molecule type" value="Genomic_DNA"/>
</dbReference>
<gene>
    <name evidence="1" type="ORF">glysoja_038260</name>
</gene>
<dbReference type="AlphaFoldDB" id="A0A0B2NYK4"/>
<reference evidence="1" key="1">
    <citation type="submission" date="2014-07" db="EMBL/GenBank/DDBJ databases">
        <title>Identification of a novel salt tolerance gene in wild soybean by whole-genome sequencing.</title>
        <authorList>
            <person name="Lam H.-M."/>
            <person name="Qi X."/>
            <person name="Li M.-W."/>
            <person name="Liu X."/>
            <person name="Xie M."/>
            <person name="Ni M."/>
            <person name="Xu X."/>
        </authorList>
    </citation>
    <scope>NUCLEOTIDE SEQUENCE [LARGE SCALE GENOMIC DNA]</scope>
    <source>
        <tissue evidence="1">Root</tissue>
    </source>
</reference>
<accession>A0A0B2NYK4</accession>
<protein>
    <submittedName>
        <fullName evidence="1">Uncharacterized protein</fullName>
    </submittedName>
</protein>
<evidence type="ECO:0000313" key="1">
    <source>
        <dbReference type="EMBL" id="KHN02150.1"/>
    </source>
</evidence>
<name>A0A0B2NYK4_GLYSO</name>
<dbReference type="Proteomes" id="UP000053555">
    <property type="component" value="Unassembled WGS sequence"/>
</dbReference>
<sequence>MVGAFSQNIVTLTGLPMILLSESDLTNPLCGVSCYVLLSAPGWFFTDMCGILV</sequence>
<proteinExistence type="predicted"/>
<organism evidence="1">
    <name type="scientific">Glycine soja</name>
    <name type="common">Wild soybean</name>
    <dbReference type="NCBI Taxonomy" id="3848"/>
    <lineage>
        <taxon>Eukaryota</taxon>
        <taxon>Viridiplantae</taxon>
        <taxon>Streptophyta</taxon>
        <taxon>Embryophyta</taxon>
        <taxon>Tracheophyta</taxon>
        <taxon>Spermatophyta</taxon>
        <taxon>Magnoliopsida</taxon>
        <taxon>eudicotyledons</taxon>
        <taxon>Gunneridae</taxon>
        <taxon>Pentapetalae</taxon>
        <taxon>rosids</taxon>
        <taxon>fabids</taxon>
        <taxon>Fabales</taxon>
        <taxon>Fabaceae</taxon>
        <taxon>Papilionoideae</taxon>
        <taxon>50 kb inversion clade</taxon>
        <taxon>NPAAA clade</taxon>
        <taxon>indigoferoid/millettioid clade</taxon>
        <taxon>Phaseoleae</taxon>
        <taxon>Glycine</taxon>
        <taxon>Glycine subgen. Soja</taxon>
    </lineage>
</organism>